<organism evidence="2 3">
    <name type="scientific">Emticicia soli</name>
    <dbReference type="NCBI Taxonomy" id="2027878"/>
    <lineage>
        <taxon>Bacteria</taxon>
        <taxon>Pseudomonadati</taxon>
        <taxon>Bacteroidota</taxon>
        <taxon>Cytophagia</taxon>
        <taxon>Cytophagales</taxon>
        <taxon>Leadbetterellaceae</taxon>
        <taxon>Emticicia</taxon>
    </lineage>
</organism>
<sequence length="235" mass="27811">MKQAEDHEEFNTIEAYLLNQLDKKTMADVEYRIKNDSEFAKKVKEIQHTQLFIKEAFLERSALETIKALQQKDREKFKKETQPKRKTVYWKKVVSFAAAASIIIISYLSLTPVEFPDTENDFHITRGLDTTNFTREQRIAFSQFFDGQAHFAEGEYLLAVRDFENAATVKNVRPYFREATQWHLALAYTKSGQALKAERIYKQFSECVDCEYPISPVNRWKLWWRIQWAKNGRLF</sequence>
<keyword evidence="1" id="KW-1133">Transmembrane helix</keyword>
<evidence type="ECO:0000313" key="2">
    <source>
        <dbReference type="EMBL" id="MFD2520243.1"/>
    </source>
</evidence>
<name>A0ABW5J3W5_9BACT</name>
<evidence type="ECO:0000256" key="1">
    <source>
        <dbReference type="SAM" id="Phobius"/>
    </source>
</evidence>
<dbReference type="Proteomes" id="UP001597510">
    <property type="component" value="Unassembled WGS sequence"/>
</dbReference>
<protein>
    <recommendedName>
        <fullName evidence="4">Tetratricopeptide repeat protein</fullName>
    </recommendedName>
</protein>
<evidence type="ECO:0000313" key="3">
    <source>
        <dbReference type="Proteomes" id="UP001597510"/>
    </source>
</evidence>
<gene>
    <name evidence="2" type="ORF">ACFSR2_05060</name>
</gene>
<feature type="transmembrane region" description="Helical" evidence="1">
    <location>
        <begin position="93"/>
        <end position="110"/>
    </location>
</feature>
<reference evidence="3" key="1">
    <citation type="journal article" date="2019" name="Int. J. Syst. Evol. Microbiol.">
        <title>The Global Catalogue of Microorganisms (GCM) 10K type strain sequencing project: providing services to taxonomists for standard genome sequencing and annotation.</title>
        <authorList>
            <consortium name="The Broad Institute Genomics Platform"/>
            <consortium name="The Broad Institute Genome Sequencing Center for Infectious Disease"/>
            <person name="Wu L."/>
            <person name="Ma J."/>
        </authorList>
    </citation>
    <scope>NUCLEOTIDE SEQUENCE [LARGE SCALE GENOMIC DNA]</scope>
    <source>
        <strain evidence="3">KCTC 52344</strain>
    </source>
</reference>
<evidence type="ECO:0008006" key="4">
    <source>
        <dbReference type="Google" id="ProtNLM"/>
    </source>
</evidence>
<comment type="caution">
    <text evidence="2">The sequence shown here is derived from an EMBL/GenBank/DDBJ whole genome shotgun (WGS) entry which is preliminary data.</text>
</comment>
<dbReference type="EMBL" id="JBHULC010000004">
    <property type="protein sequence ID" value="MFD2520243.1"/>
    <property type="molecule type" value="Genomic_DNA"/>
</dbReference>
<dbReference type="RefSeq" id="WP_340235655.1">
    <property type="nucleotide sequence ID" value="NZ_JBBEWC010000004.1"/>
</dbReference>
<keyword evidence="1" id="KW-0472">Membrane</keyword>
<proteinExistence type="predicted"/>
<accession>A0ABW5J3W5</accession>
<keyword evidence="3" id="KW-1185">Reference proteome</keyword>
<keyword evidence="1" id="KW-0812">Transmembrane</keyword>